<evidence type="ECO:0000256" key="5">
    <source>
        <dbReference type="SAM" id="Phobius"/>
    </source>
</evidence>
<keyword evidence="4 5" id="KW-0812">Transmembrane</keyword>
<feature type="transmembrane region" description="Helical" evidence="5">
    <location>
        <begin position="20"/>
        <end position="40"/>
    </location>
</feature>
<evidence type="ECO:0000256" key="4">
    <source>
        <dbReference type="PROSITE-ProRule" id="PRU01360"/>
    </source>
</evidence>
<gene>
    <name evidence="7" type="ORF">SAMN04487996_120117</name>
</gene>
<dbReference type="InterPro" id="IPR039426">
    <property type="entry name" value="TonB-dep_rcpt-like"/>
</dbReference>
<dbReference type="GO" id="GO:0009279">
    <property type="term" value="C:cell outer membrane"/>
    <property type="evidence" value="ECO:0007669"/>
    <property type="project" value="UniProtKB-SubCell"/>
</dbReference>
<dbReference type="NCBIfam" id="TIGR04057">
    <property type="entry name" value="SusC_RagA_signa"/>
    <property type="match status" value="1"/>
</dbReference>
<dbReference type="InterPro" id="IPR023996">
    <property type="entry name" value="TonB-dep_OMP_SusC/RagA"/>
</dbReference>
<feature type="domain" description="Secretin/TonB short N-terminal" evidence="6">
    <location>
        <begin position="71"/>
        <end position="124"/>
    </location>
</feature>
<keyword evidence="5" id="KW-1133">Transmembrane helix</keyword>
<evidence type="ECO:0000313" key="8">
    <source>
        <dbReference type="Proteomes" id="UP000198748"/>
    </source>
</evidence>
<protein>
    <submittedName>
        <fullName evidence="7">TonB-linked outer membrane protein, SusC/RagA family</fullName>
    </submittedName>
</protein>
<dbReference type="Pfam" id="PF13715">
    <property type="entry name" value="CarbopepD_reg_2"/>
    <property type="match status" value="1"/>
</dbReference>
<dbReference type="EMBL" id="FNAN01000020">
    <property type="protein sequence ID" value="SDG60624.1"/>
    <property type="molecule type" value="Genomic_DNA"/>
</dbReference>
<dbReference type="InterPro" id="IPR023997">
    <property type="entry name" value="TonB-dep_OMP_SusC/RagA_CS"/>
</dbReference>
<dbReference type="Gene3D" id="2.170.130.10">
    <property type="entry name" value="TonB-dependent receptor, plug domain"/>
    <property type="match status" value="1"/>
</dbReference>
<dbReference type="SMART" id="SM00965">
    <property type="entry name" value="STN"/>
    <property type="match status" value="1"/>
</dbReference>
<dbReference type="SUPFAM" id="SSF56935">
    <property type="entry name" value="Porins"/>
    <property type="match status" value="1"/>
</dbReference>
<evidence type="ECO:0000256" key="3">
    <source>
        <dbReference type="ARBA" id="ARBA00023237"/>
    </source>
</evidence>
<dbReference type="Proteomes" id="UP000198748">
    <property type="component" value="Unassembled WGS sequence"/>
</dbReference>
<reference evidence="8" key="1">
    <citation type="submission" date="2016-10" db="EMBL/GenBank/DDBJ databases">
        <authorList>
            <person name="Varghese N."/>
            <person name="Submissions S."/>
        </authorList>
    </citation>
    <scope>NUCLEOTIDE SEQUENCE [LARGE SCALE GENOMIC DNA]</scope>
    <source>
        <strain evidence="8">DSM 25329</strain>
    </source>
</reference>
<dbReference type="Pfam" id="PF07715">
    <property type="entry name" value="Plug"/>
    <property type="match status" value="1"/>
</dbReference>
<dbReference type="FunFam" id="2.170.130.10:FF:000003">
    <property type="entry name" value="SusC/RagA family TonB-linked outer membrane protein"/>
    <property type="match status" value="1"/>
</dbReference>
<sequence length="1134" mass="126524">MKKFDQSGYCPLGEFDPQKLIRIMKLTVLLLWIGMMGVHATGYSQKGKISVKIKNGTLTTLFNKIQKDTDYRIFYKDNLLNKAAELKVNLDLENVEATTALDQALKGSRLDYKVNGRQISIVEREPENENFRGLPEKTGLVEQKSILLFEITGVVRDQKGTALAGATITIKGSTKGTTTDANGAFKLNAEKGEILVFSFIGYLGKEEIVGDKTTYEIELAEDAAGLEEVVVVGFGTQRKITTIGAQSTVSVADLKQPVRNLTTVLAGRISGVISVQRSGEPGYDNASLWVRGVSTFTGTSPLVLVDGVQRDFANINPEDIESFSILKDASATAVYGVRGANGVILINTKKGKAGRPQINVGLSQGVTSFTKLPKFVDGATYMEMVNEAKSTRGNPVSYSQDAIDKTRSGEDPYLYPNVNWFDEIFKKYGKNSRVNFNITGGSENADYYISTSYFSEAGLFKTDGLSSYNSAIKTDRYNFTSNVNLNLTKTTKLSLGIQGYVMNGNFPGTGTNDIFGSAMQAPPVIYPVKYPDGKIAGLQAGSSVQNPYDQLTQSGYVTEWRNQLLSNIRVNQDLGFWLKGLSFTSMFSFDAYNQHTLRRTKTSDNWLATGRNEAGDLVYNQTRIGSEYLGYSRTNSGDRQFYTESSLNYNKNWEKHGLGLMLLYNQTDKVPGFADDFILSLPFRNRGIAGRGTYSFADRYLMEFNFGYNGSENFEPSRRYGFFPSIGLGWVASDEKFFKPLANAFQLFKFRFSHGQSGNSNIDPDNTRRFGFISTVNNNSSYTFGKSYDDKLDGLDIAEYAASVTWEVSTKTNFGLDIRMLNNALYLQLDYFKEQRDGIFLRRSSLPATLGLRNNPYGNLGVTENKGFDGTIEYNKRIGKVDLGVRGTFTYAKNKVIQDDLPPWKYPWLERKGQKIGQRFGLIADGLFETEDEIKTHATQVGKVLPGDVKFRDINGDGKIDAFDEMPIGYGSIPEIVYGFGLTLGYKNFSLAGFFQGIGNVDILLSGEGFVPFQQGGNRGNLLSEITDRWTPENPNPDAFYPRLTFGDENMNYRTSSRWVQNGRYLRLKNLELAYKFPSKWFNAIGVKNSRIYLLGYNVMTFSKFKLWDVELGDGRGARYPNLVSYNVGIDFNF</sequence>
<dbReference type="NCBIfam" id="TIGR04056">
    <property type="entry name" value="OMP_RagA_SusC"/>
    <property type="match status" value="1"/>
</dbReference>
<accession>A0A1G7VLN1</accession>
<keyword evidence="8" id="KW-1185">Reference proteome</keyword>
<proteinExistence type="inferred from homology"/>
<comment type="subcellular location">
    <subcellularLocation>
        <location evidence="4">Cell outer membrane</location>
        <topology evidence="4">Multi-pass membrane protein</topology>
    </subcellularLocation>
</comment>
<keyword evidence="2 4" id="KW-0472">Membrane</keyword>
<dbReference type="AlphaFoldDB" id="A0A1G7VLN1"/>
<keyword evidence="3 4" id="KW-0998">Cell outer membrane</keyword>
<dbReference type="OrthoDB" id="9768177at2"/>
<evidence type="ECO:0000256" key="1">
    <source>
        <dbReference type="ARBA" id="ARBA00022448"/>
    </source>
</evidence>
<evidence type="ECO:0000259" key="6">
    <source>
        <dbReference type="SMART" id="SM00965"/>
    </source>
</evidence>
<dbReference type="PROSITE" id="PS52016">
    <property type="entry name" value="TONB_DEPENDENT_REC_3"/>
    <property type="match status" value="1"/>
</dbReference>
<name>A0A1G7VLN1_9BACT</name>
<dbReference type="SUPFAM" id="SSF49464">
    <property type="entry name" value="Carboxypeptidase regulatory domain-like"/>
    <property type="match status" value="1"/>
</dbReference>
<dbReference type="STRING" id="659014.SAMN04487996_120117"/>
<comment type="similarity">
    <text evidence="4">Belongs to the TonB-dependent receptor family.</text>
</comment>
<evidence type="ECO:0000256" key="2">
    <source>
        <dbReference type="ARBA" id="ARBA00023136"/>
    </source>
</evidence>
<dbReference type="Gene3D" id="2.60.40.1120">
    <property type="entry name" value="Carboxypeptidase-like, regulatory domain"/>
    <property type="match status" value="1"/>
</dbReference>
<dbReference type="InterPro" id="IPR012910">
    <property type="entry name" value="Plug_dom"/>
</dbReference>
<organism evidence="7 8">
    <name type="scientific">Dyadobacter soli</name>
    <dbReference type="NCBI Taxonomy" id="659014"/>
    <lineage>
        <taxon>Bacteria</taxon>
        <taxon>Pseudomonadati</taxon>
        <taxon>Bacteroidota</taxon>
        <taxon>Cytophagia</taxon>
        <taxon>Cytophagales</taxon>
        <taxon>Spirosomataceae</taxon>
        <taxon>Dyadobacter</taxon>
    </lineage>
</organism>
<evidence type="ECO:0000313" key="7">
    <source>
        <dbReference type="EMBL" id="SDG60624.1"/>
    </source>
</evidence>
<keyword evidence="4" id="KW-1134">Transmembrane beta strand</keyword>
<dbReference type="InterPro" id="IPR011662">
    <property type="entry name" value="Secretin/TonB_short_N"/>
</dbReference>
<dbReference type="InterPro" id="IPR008969">
    <property type="entry name" value="CarboxyPept-like_regulatory"/>
</dbReference>
<keyword evidence="1 4" id="KW-0813">Transport</keyword>
<dbReference type="InterPro" id="IPR037066">
    <property type="entry name" value="Plug_dom_sf"/>
</dbReference>